<evidence type="ECO:0000259" key="2">
    <source>
        <dbReference type="Pfam" id="PF00975"/>
    </source>
</evidence>
<gene>
    <name evidence="3" type="ORF">ACFOY1_12045</name>
</gene>
<dbReference type="SUPFAM" id="SSF53474">
    <property type="entry name" value="alpha/beta-Hydrolases"/>
    <property type="match status" value="1"/>
</dbReference>
<dbReference type="Gene3D" id="3.40.50.1820">
    <property type="entry name" value="alpha/beta hydrolase"/>
    <property type="match status" value="1"/>
</dbReference>
<dbReference type="InterPro" id="IPR012223">
    <property type="entry name" value="TEII"/>
</dbReference>
<reference evidence="4" key="1">
    <citation type="journal article" date="2019" name="Int. J. Syst. Evol. Microbiol.">
        <title>The Global Catalogue of Microorganisms (GCM) 10K type strain sequencing project: providing services to taxonomists for standard genome sequencing and annotation.</title>
        <authorList>
            <consortium name="The Broad Institute Genomics Platform"/>
            <consortium name="The Broad Institute Genome Sequencing Center for Infectious Disease"/>
            <person name="Wu L."/>
            <person name="Ma J."/>
        </authorList>
    </citation>
    <scope>NUCLEOTIDE SEQUENCE [LARGE SCALE GENOMIC DNA]</scope>
    <source>
        <strain evidence="4">LMG 24813</strain>
    </source>
</reference>
<evidence type="ECO:0000313" key="3">
    <source>
        <dbReference type="EMBL" id="MFC4201687.1"/>
    </source>
</evidence>
<sequence length="288" mass="30431">MSELIQHVNNITCLFSPHDMSSAIGAPLCDPGISSSSWMLSLRLAEPGQPTFVFFPHAGGSPLSIVRLMAELPDRVGAAVLALPRGGGLDGGVPPRRCTLAADAAAVSWFALGVPAETRLILVGNSYGALLAYETARRLISAGAAIERLVVSGFRSPRLAGTEAPLHRLPLARLRAELEARYGSMPGDGLEWLDLAEEALRADLESCDTYRHPHADRLSIPVDALHLTQDSSVSSDELAAWAQVTSGPFRVLQLAAGHFPWATQPGATARVLLQSAGYGCESTLAAHA</sequence>
<comment type="similarity">
    <text evidence="1">Belongs to the thioesterase family.</text>
</comment>
<dbReference type="RefSeq" id="WP_343218755.1">
    <property type="nucleotide sequence ID" value="NZ_JAHTBN010000007.1"/>
</dbReference>
<organism evidence="3 4">
    <name type="scientific">Candidimonas humi</name>
    <dbReference type="NCBI Taxonomy" id="683355"/>
    <lineage>
        <taxon>Bacteria</taxon>
        <taxon>Pseudomonadati</taxon>
        <taxon>Pseudomonadota</taxon>
        <taxon>Betaproteobacteria</taxon>
        <taxon>Burkholderiales</taxon>
        <taxon>Alcaligenaceae</taxon>
        <taxon>Candidimonas</taxon>
    </lineage>
</organism>
<dbReference type="Pfam" id="PF00975">
    <property type="entry name" value="Thioesterase"/>
    <property type="match status" value="1"/>
</dbReference>
<protein>
    <submittedName>
        <fullName evidence="3">Thioesterase II family protein</fullName>
    </submittedName>
</protein>
<comment type="caution">
    <text evidence="3">The sequence shown here is derived from an EMBL/GenBank/DDBJ whole genome shotgun (WGS) entry which is preliminary data.</text>
</comment>
<keyword evidence="4" id="KW-1185">Reference proteome</keyword>
<dbReference type="InterPro" id="IPR001031">
    <property type="entry name" value="Thioesterase"/>
</dbReference>
<dbReference type="Proteomes" id="UP001595848">
    <property type="component" value="Unassembled WGS sequence"/>
</dbReference>
<feature type="domain" description="Thioesterase" evidence="2">
    <location>
        <begin position="53"/>
        <end position="269"/>
    </location>
</feature>
<dbReference type="PANTHER" id="PTHR11487">
    <property type="entry name" value="THIOESTERASE"/>
    <property type="match status" value="1"/>
</dbReference>
<proteinExistence type="inferred from homology"/>
<dbReference type="PANTHER" id="PTHR11487:SF0">
    <property type="entry name" value="S-ACYL FATTY ACID SYNTHASE THIOESTERASE, MEDIUM CHAIN"/>
    <property type="match status" value="1"/>
</dbReference>
<name>A0ABV8P1X7_9BURK</name>
<dbReference type="InterPro" id="IPR029058">
    <property type="entry name" value="AB_hydrolase_fold"/>
</dbReference>
<evidence type="ECO:0000256" key="1">
    <source>
        <dbReference type="ARBA" id="ARBA00007169"/>
    </source>
</evidence>
<evidence type="ECO:0000313" key="4">
    <source>
        <dbReference type="Proteomes" id="UP001595848"/>
    </source>
</evidence>
<dbReference type="EMBL" id="JBHSBV010000004">
    <property type="protein sequence ID" value="MFC4201687.1"/>
    <property type="molecule type" value="Genomic_DNA"/>
</dbReference>
<accession>A0ABV8P1X7</accession>